<evidence type="ECO:0000256" key="2">
    <source>
        <dbReference type="ARBA" id="ARBA00012755"/>
    </source>
</evidence>
<dbReference type="Pfam" id="PF03537">
    <property type="entry name" value="Glyco_hydro_114"/>
    <property type="match status" value="1"/>
</dbReference>
<evidence type="ECO:0000313" key="4">
    <source>
        <dbReference type="EMBL" id="PSR76991.1"/>
    </source>
</evidence>
<dbReference type="PANTHER" id="PTHR35273:SF2">
    <property type="entry name" value="ALPHA-GALACTOSIDASE"/>
    <property type="match status" value="1"/>
</dbReference>
<evidence type="ECO:0000313" key="5">
    <source>
        <dbReference type="Proteomes" id="UP000241462"/>
    </source>
</evidence>
<dbReference type="EMBL" id="KZ678680">
    <property type="protein sequence ID" value="PSR76991.1"/>
    <property type="molecule type" value="Genomic_DNA"/>
</dbReference>
<dbReference type="GO" id="GO:0004557">
    <property type="term" value="F:alpha-galactosidase activity"/>
    <property type="evidence" value="ECO:0007669"/>
    <property type="project" value="UniProtKB-EC"/>
</dbReference>
<evidence type="ECO:0000256" key="1">
    <source>
        <dbReference type="ARBA" id="ARBA00001255"/>
    </source>
</evidence>
<protein>
    <recommendedName>
        <fullName evidence="2">alpha-galactosidase</fullName>
        <ecNumber evidence="2">3.2.1.22</ecNumber>
    </recommendedName>
</protein>
<dbReference type="InParanoid" id="A0A2T2ZUF3"/>
<dbReference type="STRING" id="2025994.A0A2T2ZUF3"/>
<dbReference type="SUPFAM" id="SSF51445">
    <property type="entry name" value="(Trans)glycosidases"/>
    <property type="match status" value="1"/>
</dbReference>
<reference evidence="4 5" key="1">
    <citation type="journal article" date="2018" name="Mycol. Prog.">
        <title>Coniella lustricola, a new species from submerged detritus.</title>
        <authorList>
            <person name="Raudabaugh D.B."/>
            <person name="Iturriaga T."/>
            <person name="Carver A."/>
            <person name="Mondo S."/>
            <person name="Pangilinan J."/>
            <person name="Lipzen A."/>
            <person name="He G."/>
            <person name="Amirebrahimi M."/>
            <person name="Grigoriev I.V."/>
            <person name="Miller A.N."/>
        </authorList>
    </citation>
    <scope>NUCLEOTIDE SEQUENCE [LARGE SCALE GENOMIC DNA]</scope>
    <source>
        <strain evidence="4 5">B22-T-1</strain>
    </source>
</reference>
<accession>A0A2T2ZUF3</accession>
<dbReference type="InterPro" id="IPR017853">
    <property type="entry name" value="GH"/>
</dbReference>
<evidence type="ECO:0000259" key="3">
    <source>
        <dbReference type="Pfam" id="PF03537"/>
    </source>
</evidence>
<dbReference type="InterPro" id="IPR004352">
    <property type="entry name" value="GH114_TIM-barrel"/>
</dbReference>
<keyword evidence="5" id="KW-1185">Reference proteome</keyword>
<dbReference type="InterPro" id="IPR013785">
    <property type="entry name" value="Aldolase_TIM"/>
</dbReference>
<gene>
    <name evidence="4" type="ORF">BD289DRAFT_445978</name>
</gene>
<name>A0A2T2ZUF3_9PEZI</name>
<proteinExistence type="predicted"/>
<dbReference type="EC" id="3.2.1.22" evidence="2"/>
<organism evidence="4 5">
    <name type="scientific">Coniella lustricola</name>
    <dbReference type="NCBI Taxonomy" id="2025994"/>
    <lineage>
        <taxon>Eukaryota</taxon>
        <taxon>Fungi</taxon>
        <taxon>Dikarya</taxon>
        <taxon>Ascomycota</taxon>
        <taxon>Pezizomycotina</taxon>
        <taxon>Sordariomycetes</taxon>
        <taxon>Sordariomycetidae</taxon>
        <taxon>Diaporthales</taxon>
        <taxon>Schizoparmaceae</taxon>
        <taxon>Coniella</taxon>
    </lineage>
</organism>
<feature type="domain" description="Glycoside-hydrolase family GH114 TIM-barrel" evidence="3">
    <location>
        <begin position="1"/>
        <end position="106"/>
    </location>
</feature>
<dbReference type="OrthoDB" id="2108802at2759"/>
<sequence>MKFLATTAASRGLMTGLKNAAGIIDDVLDYVQFSVNEQCVEYDECDTFEGFSNASKPVFHIEYPAGDADTTISTFNQTTVNKYCDIGIDSGADAFNTVIKYMNLSGWVQYCDDRTYVTDGF</sequence>
<dbReference type="Gene3D" id="3.20.20.70">
    <property type="entry name" value="Aldolase class I"/>
    <property type="match status" value="1"/>
</dbReference>
<dbReference type="AlphaFoldDB" id="A0A2T2ZUF3"/>
<comment type="catalytic activity">
    <reaction evidence="1">
        <text>Hydrolysis of terminal, non-reducing alpha-D-galactose residues in alpha-D-galactosides, including galactose oligosaccharides, galactomannans and galactolipids.</text>
        <dbReference type="EC" id="3.2.1.22"/>
    </reaction>
</comment>
<dbReference type="PANTHER" id="PTHR35273">
    <property type="entry name" value="ALPHA-1,4 POLYGALACTOSAMINIDASE, PUTATIVE (AFU_ORTHOLOGUE AFUA_3G07890)-RELATED"/>
    <property type="match status" value="1"/>
</dbReference>
<dbReference type="Proteomes" id="UP000241462">
    <property type="component" value="Unassembled WGS sequence"/>
</dbReference>